<evidence type="ECO:0000256" key="1">
    <source>
        <dbReference type="ARBA" id="ARBA00001933"/>
    </source>
</evidence>
<protein>
    <submittedName>
        <fullName evidence="7">Tyrosine aminotransferase</fullName>
    </submittedName>
</protein>
<dbReference type="InterPro" id="IPR005958">
    <property type="entry name" value="TyrNic_aminoTrfase"/>
</dbReference>
<comment type="cofactor">
    <cofactor evidence="1">
        <name>pyridoxal 5'-phosphate</name>
        <dbReference type="ChEBI" id="CHEBI:597326"/>
    </cofactor>
</comment>
<dbReference type="OrthoDB" id="7042322at2759"/>
<keyword evidence="3 7" id="KW-0032">Aminotransferase</keyword>
<dbReference type="PRINTS" id="PR00753">
    <property type="entry name" value="ACCSYNTHASE"/>
</dbReference>
<dbReference type="PANTHER" id="PTHR45744">
    <property type="entry name" value="TYROSINE AMINOTRANSFERASE"/>
    <property type="match status" value="1"/>
</dbReference>
<dbReference type="GO" id="GO:0006572">
    <property type="term" value="P:L-tyrosine catabolic process"/>
    <property type="evidence" value="ECO:0007669"/>
    <property type="project" value="TreeGrafter"/>
</dbReference>
<sequence length="295" mass="33234">MCFGSLCNNGDNILLPFPSSPHYTTICLYYDIEPRFYRCKPERDWEIDFDHLRSLVDGKTKAILVNNPSNPSGSNFSRQHIAELIRVCEELRLPLISDEVYAGVVFSGETFTSVAAFDTPVPHFVVSGLSMRFNVPGYRFGWVIVLDRDGYGAKLHAAVRCLATRSLMPNSVLQHAVVEAFEDTPQSYFDDCTRSLEEGAMVLYNGLCRYPGLKPVRPRGSIFMFIVLVFEELESSIQSDVQFAKKLAEEENVHVLPGELFNMPGALRITVSRPLPIMQDAVGRIGSFCERHRRA</sequence>
<dbReference type="InterPro" id="IPR004839">
    <property type="entry name" value="Aminotransferase_I/II_large"/>
</dbReference>
<evidence type="ECO:0000256" key="2">
    <source>
        <dbReference type="ARBA" id="ARBA00007441"/>
    </source>
</evidence>
<evidence type="ECO:0000259" key="6">
    <source>
        <dbReference type="Pfam" id="PF00155"/>
    </source>
</evidence>
<dbReference type="Gene3D" id="3.90.1150.10">
    <property type="entry name" value="Aspartate Aminotransferase, domain 1"/>
    <property type="match status" value="1"/>
</dbReference>
<organism evidence="7 8">
    <name type="scientific">Trypanosoma rangeli SC58</name>
    <dbReference type="NCBI Taxonomy" id="429131"/>
    <lineage>
        <taxon>Eukaryota</taxon>
        <taxon>Discoba</taxon>
        <taxon>Euglenozoa</taxon>
        <taxon>Kinetoplastea</taxon>
        <taxon>Metakinetoplastina</taxon>
        <taxon>Trypanosomatida</taxon>
        <taxon>Trypanosomatidae</taxon>
        <taxon>Trypanosoma</taxon>
        <taxon>Herpetosoma</taxon>
    </lineage>
</organism>
<dbReference type="GO" id="GO:0004838">
    <property type="term" value="F:L-tyrosine-2-oxoglutarate transaminase activity"/>
    <property type="evidence" value="ECO:0007669"/>
    <property type="project" value="TreeGrafter"/>
</dbReference>
<dbReference type="GO" id="GO:0030170">
    <property type="term" value="F:pyridoxal phosphate binding"/>
    <property type="evidence" value="ECO:0007669"/>
    <property type="project" value="InterPro"/>
</dbReference>
<name>A0A061J7E6_TRYRA</name>
<dbReference type="Pfam" id="PF00155">
    <property type="entry name" value="Aminotran_1_2"/>
    <property type="match status" value="1"/>
</dbReference>
<evidence type="ECO:0000256" key="5">
    <source>
        <dbReference type="ARBA" id="ARBA00022898"/>
    </source>
</evidence>
<keyword evidence="4 7" id="KW-0808">Transferase</keyword>
<comment type="caution">
    <text evidence="7">The sequence shown here is derived from an EMBL/GenBank/DDBJ whole genome shotgun (WGS) entry which is preliminary data.</text>
</comment>
<dbReference type="VEuPathDB" id="TriTrypDB:TRSC58_02005"/>
<dbReference type="InterPro" id="IPR015422">
    <property type="entry name" value="PyrdxlP-dep_Trfase_small"/>
</dbReference>
<evidence type="ECO:0000313" key="8">
    <source>
        <dbReference type="Proteomes" id="UP000031737"/>
    </source>
</evidence>
<comment type="similarity">
    <text evidence="2">Belongs to the class-I pyridoxal-phosphate-dependent aminotransferase family.</text>
</comment>
<dbReference type="NCBIfam" id="TIGR01265">
    <property type="entry name" value="tyr_nico_aTase"/>
    <property type="match status" value="1"/>
</dbReference>
<dbReference type="Proteomes" id="UP000031737">
    <property type="component" value="Unassembled WGS sequence"/>
</dbReference>
<dbReference type="SUPFAM" id="SSF53383">
    <property type="entry name" value="PLP-dependent transferases"/>
    <property type="match status" value="1"/>
</dbReference>
<evidence type="ECO:0000313" key="7">
    <source>
        <dbReference type="EMBL" id="ESL10265.1"/>
    </source>
</evidence>
<dbReference type="AlphaFoldDB" id="A0A061J7E6"/>
<proteinExistence type="inferred from homology"/>
<evidence type="ECO:0000256" key="3">
    <source>
        <dbReference type="ARBA" id="ARBA00022576"/>
    </source>
</evidence>
<keyword evidence="8" id="KW-1185">Reference proteome</keyword>
<dbReference type="InterPro" id="IPR015421">
    <property type="entry name" value="PyrdxlP-dep_Trfase_major"/>
</dbReference>
<dbReference type="Gene3D" id="3.40.640.10">
    <property type="entry name" value="Type I PLP-dependent aspartate aminotransferase-like (Major domain)"/>
    <property type="match status" value="1"/>
</dbReference>
<dbReference type="CDD" id="cd00609">
    <property type="entry name" value="AAT_like"/>
    <property type="match status" value="1"/>
</dbReference>
<gene>
    <name evidence="7" type="ORF">TRSC58_02005</name>
</gene>
<evidence type="ECO:0000256" key="4">
    <source>
        <dbReference type="ARBA" id="ARBA00022679"/>
    </source>
</evidence>
<feature type="domain" description="Aminotransferase class I/classII large" evidence="6">
    <location>
        <begin position="6"/>
        <end position="273"/>
    </location>
</feature>
<accession>A0A061J7E6</accession>
<dbReference type="PANTHER" id="PTHR45744:SF2">
    <property type="entry name" value="TYROSINE AMINOTRANSFERASE"/>
    <property type="match status" value="1"/>
</dbReference>
<dbReference type="EMBL" id="AUPL01002005">
    <property type="protein sequence ID" value="ESL10265.1"/>
    <property type="molecule type" value="Genomic_DNA"/>
</dbReference>
<reference evidence="7 8" key="1">
    <citation type="submission" date="2013-07" db="EMBL/GenBank/DDBJ databases">
        <authorList>
            <person name="Stoco P.H."/>
            <person name="Wagner G."/>
            <person name="Gerber A."/>
            <person name="Zaha A."/>
            <person name="Thompson C."/>
            <person name="Bartholomeu D.C."/>
            <person name="Luckemeyer D.D."/>
            <person name="Bahia D."/>
            <person name="Loreto E."/>
            <person name="Prestes E.B."/>
            <person name="Lima F.M."/>
            <person name="Rodrigues-Luiz G."/>
            <person name="Vallejo G.A."/>
            <person name="Filho J.F."/>
            <person name="Monteiro K.M."/>
            <person name="Tyler K.M."/>
            <person name="de Almeida L.G."/>
            <person name="Ortiz M.F."/>
            <person name="Siervo M.A."/>
            <person name="de Moraes M.H."/>
            <person name="Cunha O.L."/>
            <person name="Mendonca-Neto R."/>
            <person name="Silva R."/>
            <person name="Teixeira S.M."/>
            <person name="Murta S.M."/>
            <person name="Sincero T.C."/>
            <person name="Mendes T.A."/>
            <person name="Urmenyi T.P."/>
            <person name="Silva V.G."/>
            <person name="da Rocha W.D."/>
            <person name="Andersson B."/>
            <person name="Romanha A.J."/>
            <person name="Steindel M."/>
            <person name="de Vasconcelos A.T."/>
            <person name="Grisard E.C."/>
        </authorList>
    </citation>
    <scope>NUCLEOTIDE SEQUENCE [LARGE SCALE GENOMIC DNA]</scope>
    <source>
        <strain evidence="7 8">SC58</strain>
    </source>
</reference>
<keyword evidence="5" id="KW-0663">Pyridoxal phosphate</keyword>
<dbReference type="InterPro" id="IPR015424">
    <property type="entry name" value="PyrdxlP-dep_Trfase"/>
</dbReference>